<evidence type="ECO:0008006" key="3">
    <source>
        <dbReference type="Google" id="ProtNLM"/>
    </source>
</evidence>
<evidence type="ECO:0000313" key="1">
    <source>
        <dbReference type="EMBL" id="ANK12897.1"/>
    </source>
</evidence>
<dbReference type="AlphaFoldDB" id="A0A192D4S8"/>
<organism evidence="1 2">
    <name type="scientific">Erythrobacter neustonensis</name>
    <dbReference type="NCBI Taxonomy" id="1112"/>
    <lineage>
        <taxon>Bacteria</taxon>
        <taxon>Pseudomonadati</taxon>
        <taxon>Pseudomonadota</taxon>
        <taxon>Alphaproteobacteria</taxon>
        <taxon>Sphingomonadales</taxon>
        <taxon>Erythrobacteraceae</taxon>
        <taxon>Erythrobacter/Porphyrobacter group</taxon>
        <taxon>Erythrobacter</taxon>
    </lineage>
</organism>
<gene>
    <name evidence="1" type="ORF">A9D12_08000</name>
</gene>
<dbReference type="EMBL" id="CP016033">
    <property type="protein sequence ID" value="ANK12897.1"/>
    <property type="molecule type" value="Genomic_DNA"/>
</dbReference>
<dbReference type="RefSeq" id="WP_068350807.1">
    <property type="nucleotide sequence ID" value="NZ_CP016033.1"/>
</dbReference>
<sequence>MTTKEHKQRMRCVVAPLTNAGGEGKTWVSMMIQSIFQLLHEPIVVADADQGNRAARVVLGKVHLIDISEDSEASAAKLMAQVEGGQSLLIDCGANALASSVNFNNMLAETAETLRGDGYEAYGLCVVSANKPGAAAALKRLVTRFTPYFKLLWVFNDRDGSNRVPEGFVADITVRNLDPGFVTLVHDAGGFTPIVLHGVDGHQHSSDYISAYLWSFADQEGIRKLFGDAQINSLSALLNRTVKRVDPMRIERPLADEEYLETVWKAKHLRAIWPTLGDVDAMMRALEDFKKTHIR</sequence>
<evidence type="ECO:0000313" key="2">
    <source>
        <dbReference type="Proteomes" id="UP000078263"/>
    </source>
</evidence>
<name>A0A192D4S8_9SPHN</name>
<dbReference type="KEGG" id="pns:A9D12_08000"/>
<dbReference type="OrthoDB" id="7432810at2"/>
<accession>A0A192D4S8</accession>
<reference evidence="1 2" key="1">
    <citation type="submission" date="2016-05" db="EMBL/GenBank/DDBJ databases">
        <title>Compelete Genome Sequence of Bacteriochlorophyll-Synthesizing Bacterium Porphyrobacter neustonensis DSM 9434.</title>
        <authorList>
            <person name="Shi X.-L."/>
            <person name="Wu Y.-H."/>
            <person name="Cheng H."/>
            <person name="Xu L."/>
            <person name="Zhang X.-Q."/>
            <person name="Wang C.-S."/>
            <person name="Xu X.-W."/>
        </authorList>
    </citation>
    <scope>NUCLEOTIDE SEQUENCE [LARGE SCALE GENOMIC DNA]</scope>
    <source>
        <strain evidence="1 2">DSM 9434</strain>
    </source>
</reference>
<dbReference type="Proteomes" id="UP000078263">
    <property type="component" value="Chromosome"/>
</dbReference>
<keyword evidence="2" id="KW-1185">Reference proteome</keyword>
<protein>
    <recommendedName>
        <fullName evidence="3">CobQ/CobB/MinD/ParA nucleotide binding domain-containing protein</fullName>
    </recommendedName>
</protein>
<proteinExistence type="predicted"/>